<dbReference type="InterPro" id="IPR043519">
    <property type="entry name" value="NT_sf"/>
</dbReference>
<dbReference type="EMBL" id="CP151632">
    <property type="protein sequence ID" value="WZO34002.1"/>
    <property type="molecule type" value="Genomic_DNA"/>
</dbReference>
<evidence type="ECO:0008006" key="2">
    <source>
        <dbReference type="Google" id="ProtNLM"/>
    </source>
</evidence>
<dbReference type="RefSeq" id="WP_349428538.1">
    <property type="nucleotide sequence ID" value="NZ_CP151632.1"/>
</dbReference>
<sequence length="262" mass="28743">MTTPERFEELSAGLATGVRERDGLVGLVLLGSASDEARERRDEWSDHDFFALTEAGRGAEIRPDLSWLPDPDRLVLTAREGEIGFVAVYDDAHVFEFAFSDAAELAGARAGDATVIVDDAAGTTATLLAESRGRAADGDHFDPANDVRLVLVKLLIGVGRVRRGELLNGNAFVRQWAVQLLVRAIRGRFAAASTSLRDANDPMRRFERDFPVWGAHIAASLDLPIEESAYELYRLTREILEPGWDEFPSHAADVVAVRLGWS</sequence>
<dbReference type="AlphaFoldDB" id="A0AAU6SAU4"/>
<accession>A0AAU6SAU4</accession>
<dbReference type="Gene3D" id="3.30.460.10">
    <property type="entry name" value="Beta Polymerase, domain 2"/>
    <property type="match status" value="1"/>
</dbReference>
<name>A0AAU6SAU4_9MICO</name>
<gene>
    <name evidence="1" type="ORF">MRBLWS13_001645</name>
</gene>
<evidence type="ECO:0000313" key="1">
    <source>
        <dbReference type="EMBL" id="WZO34002.1"/>
    </source>
</evidence>
<proteinExistence type="predicted"/>
<reference evidence="1" key="1">
    <citation type="submission" date="2024-04" db="EMBL/GenBank/DDBJ databases">
        <authorList>
            <person name="Roder T."/>
            <person name="Oberhansli S."/>
            <person name="Kreuzer M."/>
        </authorList>
    </citation>
    <scope>NUCLEOTIDE SEQUENCE</scope>
    <source>
        <strain evidence="1">LWS13-1.2</strain>
    </source>
</reference>
<protein>
    <recommendedName>
        <fullName evidence="2">Lincosamide nucleotidyltransferase</fullName>
    </recommendedName>
</protein>
<organism evidence="1">
    <name type="scientific">Microbacterium sp. LWS13-1.2</name>
    <dbReference type="NCBI Taxonomy" id="3135264"/>
    <lineage>
        <taxon>Bacteria</taxon>
        <taxon>Bacillati</taxon>
        <taxon>Actinomycetota</taxon>
        <taxon>Actinomycetes</taxon>
        <taxon>Micrococcales</taxon>
        <taxon>Microbacteriaceae</taxon>
        <taxon>Microbacterium</taxon>
    </lineage>
</organism>